<dbReference type="GO" id="GO:0005637">
    <property type="term" value="C:nuclear inner membrane"/>
    <property type="evidence" value="ECO:0007669"/>
    <property type="project" value="TreeGrafter"/>
</dbReference>
<dbReference type="Proteomes" id="UP000218231">
    <property type="component" value="Unassembled WGS sequence"/>
</dbReference>
<sequence>MTYIDRGREGEGIDPQIGERKSSKAAKDETDQFTITLHQYQHHLACNKMVNNVVETEEARSLDQQQNGSKVSAVVIVEKSSTTVSTEINEPGEDDASSVYACTDVSVEASEVYCSSTTSSRPVDGRRENDTPRTESDSNNDDSNDVFEMPVVSINGSDQMRIDDLIGQGISPVDIIRAICPSISLPLETFSPTVIFSILHDLIDRNPVREKLAMHNTFEDAIELFRRSKKIIVLTGAGVSVSCGIPDFRSKNGIYARLHVDFPDLPDPMSMFDIDYFTKNPVPFYDFAREIFPGQFEPSVSHKFIKALEDNGQLLRNFTQNIDTLEKQTGIQRVVECHGSFSKATCQKCNAKFDGDIIKEDVMAKRVAKCPVCVEGVIKPDIVFFGEDLGPTFHNQMNADKNEADLLVVIGMKFSESASSFPYSVFSQARHSSDPHQSMPKLLRKTTNHMDKQVTVMNGDDIISNLTNSRDKIEQNIEDNRVISPEVDGVQSADNESRKRKIDDIEADIEAKRRKYEESLEEIRNAYERRFISVQESLPDGAYFQVSFNKSIFPGAELHYDLDDERFIAEPHRLNEHRSDSSDDEDSCSSGGIEIRSEPSEAAHEWQPFCPETDDESSRQAKSCICDIDLEERVSPEQIMSQIKM</sequence>
<feature type="region of interest" description="Disordered" evidence="15">
    <location>
        <begin position="572"/>
        <end position="618"/>
    </location>
</feature>
<dbReference type="PANTHER" id="PTHR11085">
    <property type="entry name" value="NAD-DEPENDENT PROTEIN DEACYLASE SIRTUIN-5, MITOCHONDRIAL-RELATED"/>
    <property type="match status" value="1"/>
</dbReference>
<keyword evidence="6 13" id="KW-0479">Metal-binding</keyword>
<proteinExistence type="inferred from homology"/>
<dbReference type="InterPro" id="IPR026590">
    <property type="entry name" value="Ssirtuin_cat_dom"/>
</dbReference>
<evidence type="ECO:0000256" key="1">
    <source>
        <dbReference type="ARBA" id="ARBA00001947"/>
    </source>
</evidence>
<evidence type="ECO:0000256" key="12">
    <source>
        <dbReference type="ARBA" id="ARBA00083601"/>
    </source>
</evidence>
<feature type="domain" description="Deacetylase sirtuin-type" evidence="16">
    <location>
        <begin position="211"/>
        <end position="499"/>
    </location>
</feature>
<feature type="compositionally biased region" description="Basic and acidic residues" evidence="15">
    <location>
        <begin position="595"/>
        <end position="604"/>
    </location>
</feature>
<feature type="binding site" evidence="13">
    <location>
        <position position="346"/>
    </location>
    <ligand>
        <name>Zn(2+)</name>
        <dbReference type="ChEBI" id="CHEBI:29105"/>
    </ligand>
</feature>
<keyword evidence="7 13" id="KW-0862">Zinc</keyword>
<evidence type="ECO:0000256" key="11">
    <source>
        <dbReference type="ARBA" id="ARBA00075618"/>
    </source>
</evidence>
<comment type="similarity">
    <text evidence="3">Belongs to the sirtuin family. Class I subfamily.</text>
</comment>
<comment type="caution">
    <text evidence="17">The sequence shown here is derived from an EMBL/GenBank/DDBJ whole genome shotgun (WGS) entry which is preliminary data.</text>
</comment>
<feature type="active site" description="Proton acceptor" evidence="13">
    <location>
        <position position="338"/>
    </location>
</feature>
<dbReference type="Pfam" id="PF02146">
    <property type="entry name" value="SIR2"/>
    <property type="match status" value="1"/>
</dbReference>
<dbReference type="OrthoDB" id="424302at2759"/>
<evidence type="ECO:0000259" key="16">
    <source>
        <dbReference type="PROSITE" id="PS50305"/>
    </source>
</evidence>
<evidence type="ECO:0000256" key="13">
    <source>
        <dbReference type="PROSITE-ProRule" id="PRU00236"/>
    </source>
</evidence>
<feature type="compositionally biased region" description="Basic and acidic residues" evidence="15">
    <location>
        <begin position="123"/>
        <end position="136"/>
    </location>
</feature>
<organism evidence="17 18">
    <name type="scientific">Diploscapter pachys</name>
    <dbReference type="NCBI Taxonomy" id="2018661"/>
    <lineage>
        <taxon>Eukaryota</taxon>
        <taxon>Metazoa</taxon>
        <taxon>Ecdysozoa</taxon>
        <taxon>Nematoda</taxon>
        <taxon>Chromadorea</taxon>
        <taxon>Rhabditida</taxon>
        <taxon>Rhabditina</taxon>
        <taxon>Rhabditomorpha</taxon>
        <taxon>Rhabditoidea</taxon>
        <taxon>Rhabditidae</taxon>
        <taxon>Diploscapter</taxon>
    </lineage>
</organism>
<keyword evidence="5" id="KW-0808">Transferase</keyword>
<feature type="region of interest" description="Disordered" evidence="15">
    <location>
        <begin position="113"/>
        <end position="147"/>
    </location>
</feature>
<comment type="cofactor">
    <cofactor evidence="1">
        <name>Zn(2+)</name>
        <dbReference type="ChEBI" id="CHEBI:29105"/>
    </cofactor>
</comment>
<feature type="compositionally biased region" description="Basic and acidic residues" evidence="15">
    <location>
        <begin position="572"/>
        <end position="581"/>
    </location>
</feature>
<keyword evidence="9" id="KW-0539">Nucleus</keyword>
<feature type="region of interest" description="Disordered" evidence="15">
    <location>
        <begin position="1"/>
        <end position="27"/>
    </location>
</feature>
<comment type="subcellular location">
    <subcellularLocation>
        <location evidence="2">Nucleus</location>
    </subcellularLocation>
</comment>
<dbReference type="InterPro" id="IPR050134">
    <property type="entry name" value="NAD-dep_sirtuin_deacylases"/>
</dbReference>
<evidence type="ECO:0000313" key="18">
    <source>
        <dbReference type="Proteomes" id="UP000218231"/>
    </source>
</evidence>
<feature type="binding site" evidence="13">
    <location>
        <position position="373"/>
    </location>
    <ligand>
        <name>Zn(2+)</name>
        <dbReference type="ChEBI" id="CHEBI:29105"/>
    </ligand>
</feature>
<dbReference type="Gene3D" id="3.40.50.1220">
    <property type="entry name" value="TPP-binding domain"/>
    <property type="match status" value="1"/>
</dbReference>
<gene>
    <name evidence="17" type="ORF">WR25_19734</name>
</gene>
<evidence type="ECO:0000256" key="3">
    <source>
        <dbReference type="ARBA" id="ARBA00006924"/>
    </source>
</evidence>
<reference evidence="17 18" key="1">
    <citation type="journal article" date="2017" name="Curr. Biol.">
        <title>Genome architecture and evolution of a unichromosomal asexual nematode.</title>
        <authorList>
            <person name="Fradin H."/>
            <person name="Zegar C."/>
            <person name="Gutwein M."/>
            <person name="Lucas J."/>
            <person name="Kovtun M."/>
            <person name="Corcoran D."/>
            <person name="Baugh L.R."/>
            <person name="Kiontke K."/>
            <person name="Gunsalus K."/>
            <person name="Fitch D.H."/>
            <person name="Piano F."/>
        </authorList>
    </citation>
    <scope>NUCLEOTIDE SEQUENCE [LARGE SCALE GENOMIC DNA]</scope>
    <source>
        <strain evidence="17">PF1309</strain>
    </source>
</reference>
<dbReference type="EC" id="2.3.1.286" evidence="4"/>
<dbReference type="AlphaFoldDB" id="A0A2A2KU33"/>
<evidence type="ECO:0000256" key="2">
    <source>
        <dbReference type="ARBA" id="ARBA00004123"/>
    </source>
</evidence>
<dbReference type="GO" id="GO:0002039">
    <property type="term" value="F:p53 binding"/>
    <property type="evidence" value="ECO:0007669"/>
    <property type="project" value="TreeGrafter"/>
</dbReference>
<evidence type="ECO:0000256" key="6">
    <source>
        <dbReference type="ARBA" id="ARBA00022723"/>
    </source>
</evidence>
<evidence type="ECO:0000256" key="10">
    <source>
        <dbReference type="ARBA" id="ARBA00068847"/>
    </source>
</evidence>
<keyword evidence="8" id="KW-0520">NAD</keyword>
<dbReference type="GO" id="GO:0033553">
    <property type="term" value="C:rDNA heterochromatin"/>
    <property type="evidence" value="ECO:0007669"/>
    <property type="project" value="TreeGrafter"/>
</dbReference>
<evidence type="ECO:0000256" key="5">
    <source>
        <dbReference type="ARBA" id="ARBA00022679"/>
    </source>
</evidence>
<dbReference type="InterPro" id="IPR026591">
    <property type="entry name" value="Sirtuin_cat_small_dom_sf"/>
</dbReference>
<evidence type="ECO:0000256" key="8">
    <source>
        <dbReference type="ARBA" id="ARBA00023027"/>
    </source>
</evidence>
<evidence type="ECO:0000256" key="14">
    <source>
        <dbReference type="SAM" id="Coils"/>
    </source>
</evidence>
<dbReference type="Gene3D" id="3.30.1600.10">
    <property type="entry name" value="SIR2/SIRT2 'Small Domain"/>
    <property type="match status" value="1"/>
</dbReference>
<feature type="binding site" evidence="13">
    <location>
        <position position="349"/>
    </location>
    <ligand>
        <name>Zn(2+)</name>
        <dbReference type="ChEBI" id="CHEBI:29105"/>
    </ligand>
</feature>
<dbReference type="GO" id="GO:0046872">
    <property type="term" value="F:metal ion binding"/>
    <property type="evidence" value="ECO:0007669"/>
    <property type="project" value="UniProtKB-KW"/>
</dbReference>
<evidence type="ECO:0000256" key="7">
    <source>
        <dbReference type="ARBA" id="ARBA00022833"/>
    </source>
</evidence>
<dbReference type="PROSITE" id="PS50305">
    <property type="entry name" value="SIRTUIN"/>
    <property type="match status" value="1"/>
</dbReference>
<evidence type="ECO:0000313" key="17">
    <source>
        <dbReference type="EMBL" id="PAV77303.1"/>
    </source>
</evidence>
<keyword evidence="18" id="KW-1185">Reference proteome</keyword>
<evidence type="ECO:0000256" key="15">
    <source>
        <dbReference type="SAM" id="MobiDB-lite"/>
    </source>
</evidence>
<protein>
    <recommendedName>
        <fullName evidence="10">NAD-dependent protein deacetylase sir-2.1</fullName>
        <ecNumber evidence="4">2.3.1.286</ecNumber>
    </recommendedName>
    <alternativeName>
        <fullName evidence="11">Protein sir-2.1</fullName>
    </alternativeName>
    <alternativeName>
        <fullName evidence="12">Regulatory protein SIR2 homolog 1</fullName>
    </alternativeName>
</protein>
<dbReference type="FunFam" id="3.30.1600.10:FF:000013">
    <property type="entry name" value="NAD-dependent protein deacetylase sirtuin-1"/>
    <property type="match status" value="1"/>
</dbReference>
<dbReference type="SUPFAM" id="SSF52467">
    <property type="entry name" value="DHS-like NAD/FAD-binding domain"/>
    <property type="match status" value="1"/>
</dbReference>
<name>A0A2A2KU33_9BILA</name>
<dbReference type="EMBL" id="LIAE01007730">
    <property type="protein sequence ID" value="PAV77303.1"/>
    <property type="molecule type" value="Genomic_DNA"/>
</dbReference>
<dbReference type="GO" id="GO:0017136">
    <property type="term" value="F:histone deacetylase activity, NAD-dependent"/>
    <property type="evidence" value="ECO:0007669"/>
    <property type="project" value="TreeGrafter"/>
</dbReference>
<feature type="coiled-coil region" evidence="14">
    <location>
        <begin position="495"/>
        <end position="529"/>
    </location>
</feature>
<dbReference type="GO" id="GO:0003714">
    <property type="term" value="F:transcription corepressor activity"/>
    <property type="evidence" value="ECO:0007669"/>
    <property type="project" value="TreeGrafter"/>
</dbReference>
<keyword evidence="14" id="KW-0175">Coiled coil</keyword>
<dbReference type="GO" id="GO:0005654">
    <property type="term" value="C:nucleoplasm"/>
    <property type="evidence" value="ECO:0007669"/>
    <property type="project" value="TreeGrafter"/>
</dbReference>
<evidence type="ECO:0000256" key="9">
    <source>
        <dbReference type="ARBA" id="ARBA00023242"/>
    </source>
</evidence>
<dbReference type="InterPro" id="IPR029035">
    <property type="entry name" value="DHS-like_NAD/FAD-binding_dom"/>
</dbReference>
<dbReference type="STRING" id="2018661.A0A2A2KU33"/>
<feature type="binding site" evidence="13">
    <location>
        <position position="370"/>
    </location>
    <ligand>
        <name>Zn(2+)</name>
        <dbReference type="ChEBI" id="CHEBI:29105"/>
    </ligand>
</feature>
<dbReference type="PANTHER" id="PTHR11085:SF9">
    <property type="entry name" value="NAD-DEPENDENT PROTEIN DEACETYLASE SIRTUIN-1"/>
    <property type="match status" value="1"/>
</dbReference>
<evidence type="ECO:0000256" key="4">
    <source>
        <dbReference type="ARBA" id="ARBA00012928"/>
    </source>
</evidence>
<dbReference type="GO" id="GO:0070403">
    <property type="term" value="F:NAD+ binding"/>
    <property type="evidence" value="ECO:0007669"/>
    <property type="project" value="InterPro"/>
</dbReference>
<dbReference type="InterPro" id="IPR003000">
    <property type="entry name" value="Sirtuin"/>
</dbReference>
<accession>A0A2A2KU33</accession>